<reference evidence="2" key="1">
    <citation type="submission" date="2020-08" db="EMBL/GenBank/DDBJ databases">
        <title>Genome public.</title>
        <authorList>
            <person name="Liu C."/>
            <person name="Sun Q."/>
        </authorList>
    </citation>
    <scope>NUCLEOTIDE SEQUENCE</scope>
    <source>
        <strain evidence="2">NSJ-32</strain>
    </source>
</reference>
<dbReference type="InterPro" id="IPR016039">
    <property type="entry name" value="Thiolase-like"/>
</dbReference>
<evidence type="ECO:0000313" key="2">
    <source>
        <dbReference type="EMBL" id="MBC8542735.1"/>
    </source>
</evidence>
<dbReference type="SUPFAM" id="SSF53901">
    <property type="entry name" value="Thiolase-like"/>
    <property type="match status" value="1"/>
</dbReference>
<dbReference type="InterPro" id="IPR014030">
    <property type="entry name" value="Ketoacyl_synth_N"/>
</dbReference>
<dbReference type="AlphaFoldDB" id="A0A926I0Z3"/>
<organism evidence="2 3">
    <name type="scientific">Bianquea renquensis</name>
    <dbReference type="NCBI Taxonomy" id="2763661"/>
    <lineage>
        <taxon>Bacteria</taxon>
        <taxon>Bacillati</taxon>
        <taxon>Bacillota</taxon>
        <taxon>Clostridia</taxon>
        <taxon>Eubacteriales</taxon>
        <taxon>Bianqueaceae</taxon>
        <taxon>Bianquea</taxon>
    </lineage>
</organism>
<dbReference type="GO" id="GO:0016746">
    <property type="term" value="F:acyltransferase activity"/>
    <property type="evidence" value="ECO:0007669"/>
    <property type="project" value="InterPro"/>
</dbReference>
<feature type="domain" description="Beta-ketoacyl synthase-like N-terminal" evidence="1">
    <location>
        <begin position="19"/>
        <end position="140"/>
    </location>
</feature>
<protein>
    <recommendedName>
        <fullName evidence="1">Beta-ketoacyl synthase-like N-terminal domain-containing protein</fullName>
    </recommendedName>
</protein>
<gene>
    <name evidence="2" type="ORF">H8730_04135</name>
</gene>
<dbReference type="Pfam" id="PF00109">
    <property type="entry name" value="ketoacyl-synt"/>
    <property type="match status" value="1"/>
</dbReference>
<keyword evidence="3" id="KW-1185">Reference proteome</keyword>
<evidence type="ECO:0000313" key="3">
    <source>
        <dbReference type="Proteomes" id="UP000657006"/>
    </source>
</evidence>
<dbReference type="Proteomes" id="UP000657006">
    <property type="component" value="Unassembled WGS sequence"/>
</dbReference>
<proteinExistence type="predicted"/>
<name>A0A926I0Z3_9FIRM</name>
<comment type="caution">
    <text evidence="2">The sequence shown here is derived from an EMBL/GenBank/DDBJ whole genome shotgun (WGS) entry which is preliminary data.</text>
</comment>
<dbReference type="RefSeq" id="WP_177719300.1">
    <property type="nucleotide sequence ID" value="NZ_JACRSQ010000004.1"/>
</dbReference>
<accession>A0A926I0Z3</accession>
<dbReference type="EMBL" id="JACRSQ010000004">
    <property type="protein sequence ID" value="MBC8542735.1"/>
    <property type="molecule type" value="Genomic_DNA"/>
</dbReference>
<evidence type="ECO:0000259" key="1">
    <source>
        <dbReference type="Pfam" id="PF00109"/>
    </source>
</evidence>
<dbReference type="Gene3D" id="3.40.47.10">
    <property type="match status" value="1"/>
</dbReference>
<sequence length="234" mass="26464">MKQRVYIQASASYSEIQEKRPFSNRDLDRISQMCIQTVERVSAAAQIQDRNVPLFVGTAYGCLASLYEFNHVYESEGALRVNPSLFPNAVLNAPACRTGISFQIQEPMYTISNGRSSGIDTLELAYLYIAHNEIREAMVCLVEEDSQIARKIAGHSVSEGCFAFHLQTEKGKVEIKETSYVFELQEIQRDSDQQAADTMAFCTLVHEFVSDWEPKDGSSRCLCLERKRIALERV</sequence>